<sequence>MSIVLLTMMGCKEKDAKIELSEKITAQPPEQQKKSPPMQNKPIEIKVISTINYSESVTKYGKPKNTEDFLIDEALPESRIELYNIYTKDQYTRRNINIREAIWSLDSLQNITVWYEKDSEIYRPVHLLKWEKGSEF</sequence>
<comment type="caution">
    <text evidence="2">The sequence shown here is derived from an EMBL/GenBank/DDBJ whole genome shotgun (WGS) entry which is preliminary data.</text>
</comment>
<dbReference type="RefSeq" id="WP_386408352.1">
    <property type="nucleotide sequence ID" value="NZ_JBHTJH010000017.1"/>
</dbReference>
<evidence type="ECO:0000256" key="1">
    <source>
        <dbReference type="SAM" id="MobiDB-lite"/>
    </source>
</evidence>
<organism evidence="2 3">
    <name type="scientific">Sungkyunkwania multivorans</name>
    <dbReference type="NCBI Taxonomy" id="1173618"/>
    <lineage>
        <taxon>Bacteria</taxon>
        <taxon>Pseudomonadati</taxon>
        <taxon>Bacteroidota</taxon>
        <taxon>Flavobacteriia</taxon>
        <taxon>Flavobacteriales</taxon>
        <taxon>Flavobacteriaceae</taxon>
        <taxon>Sungkyunkwania</taxon>
    </lineage>
</organism>
<accession>A0ABW3CZ97</accession>
<proteinExistence type="predicted"/>
<dbReference type="Proteomes" id="UP001596978">
    <property type="component" value="Unassembled WGS sequence"/>
</dbReference>
<feature type="region of interest" description="Disordered" evidence="1">
    <location>
        <begin position="20"/>
        <end position="39"/>
    </location>
</feature>
<evidence type="ECO:0008006" key="4">
    <source>
        <dbReference type="Google" id="ProtNLM"/>
    </source>
</evidence>
<dbReference type="EMBL" id="JBHTJH010000017">
    <property type="protein sequence ID" value="MFD0862841.1"/>
    <property type="molecule type" value="Genomic_DNA"/>
</dbReference>
<evidence type="ECO:0000313" key="2">
    <source>
        <dbReference type="EMBL" id="MFD0862841.1"/>
    </source>
</evidence>
<reference evidence="3" key="1">
    <citation type="journal article" date="2019" name="Int. J. Syst. Evol. Microbiol.">
        <title>The Global Catalogue of Microorganisms (GCM) 10K type strain sequencing project: providing services to taxonomists for standard genome sequencing and annotation.</title>
        <authorList>
            <consortium name="The Broad Institute Genomics Platform"/>
            <consortium name="The Broad Institute Genome Sequencing Center for Infectious Disease"/>
            <person name="Wu L."/>
            <person name="Ma J."/>
        </authorList>
    </citation>
    <scope>NUCLEOTIDE SEQUENCE [LARGE SCALE GENOMIC DNA]</scope>
    <source>
        <strain evidence="3">CCUG 62952</strain>
    </source>
</reference>
<evidence type="ECO:0000313" key="3">
    <source>
        <dbReference type="Proteomes" id="UP001596978"/>
    </source>
</evidence>
<gene>
    <name evidence="2" type="ORF">ACFQ1M_11565</name>
</gene>
<name>A0ABW3CZ97_9FLAO</name>
<protein>
    <recommendedName>
        <fullName evidence="4">Lipoprotein</fullName>
    </recommendedName>
</protein>
<keyword evidence="3" id="KW-1185">Reference proteome</keyword>